<reference evidence="1 2" key="1">
    <citation type="journal article" date="2012" name="J. Bacteriol.">
        <title>Genome sequence of cold-adapted Pseudomonas mandelii strain JR-1.</title>
        <authorList>
            <person name="Jang S.H."/>
            <person name="Kim J."/>
            <person name="Kim J."/>
            <person name="Hong S."/>
            <person name="Lee C."/>
        </authorList>
    </citation>
    <scope>NUCLEOTIDE SEQUENCE [LARGE SCALE GENOMIC DNA]</scope>
    <source>
        <strain evidence="1 2">JR-1</strain>
    </source>
</reference>
<dbReference type="Proteomes" id="UP000026913">
    <property type="component" value="Chromosome"/>
</dbReference>
<name>A0A024EI08_9PSED</name>
<evidence type="ECO:0000313" key="1">
    <source>
        <dbReference type="EMBL" id="AHZ72221.1"/>
    </source>
</evidence>
<protein>
    <submittedName>
        <fullName evidence="1">Uncharacterized protein</fullName>
    </submittedName>
</protein>
<accession>A0A024EI08</accession>
<sequence length="37" mass="4133">MPASPRQPVADISLASFFRCRIIANPLIYGGWQRDGK</sequence>
<dbReference type="KEGG" id="pman:OU5_5142"/>
<gene>
    <name evidence="1" type="ORF">OU5_5142</name>
</gene>
<dbReference type="HOGENOM" id="CLU_3347456_0_0_6"/>
<dbReference type="EMBL" id="CP005960">
    <property type="protein sequence ID" value="AHZ72221.1"/>
    <property type="molecule type" value="Genomic_DNA"/>
</dbReference>
<evidence type="ECO:0000313" key="2">
    <source>
        <dbReference type="Proteomes" id="UP000026913"/>
    </source>
</evidence>
<dbReference type="AlphaFoldDB" id="A0A024EI08"/>
<organism evidence="1 2">
    <name type="scientific">Pseudomonas mandelii JR-1</name>
    <dbReference type="NCBI Taxonomy" id="1147786"/>
    <lineage>
        <taxon>Bacteria</taxon>
        <taxon>Pseudomonadati</taxon>
        <taxon>Pseudomonadota</taxon>
        <taxon>Gammaproteobacteria</taxon>
        <taxon>Pseudomonadales</taxon>
        <taxon>Pseudomonadaceae</taxon>
        <taxon>Pseudomonas</taxon>
    </lineage>
</organism>
<proteinExistence type="predicted"/>